<gene>
    <name evidence="1" type="ORF">CKO28_13430</name>
</gene>
<dbReference type="Proteomes" id="UP001296873">
    <property type="component" value="Unassembled WGS sequence"/>
</dbReference>
<proteinExistence type="predicted"/>
<evidence type="ECO:0000313" key="2">
    <source>
        <dbReference type="Proteomes" id="UP001296873"/>
    </source>
</evidence>
<dbReference type="EMBL" id="NRRL01000036">
    <property type="protein sequence ID" value="MBK1669034.1"/>
    <property type="molecule type" value="Genomic_DNA"/>
</dbReference>
<keyword evidence="2" id="KW-1185">Reference proteome</keyword>
<comment type="caution">
    <text evidence="1">The sequence shown here is derived from an EMBL/GenBank/DDBJ whole genome shotgun (WGS) entry which is preliminary data.</text>
</comment>
<organism evidence="1 2">
    <name type="scientific">Rhodovibrio sodomensis</name>
    <dbReference type="NCBI Taxonomy" id="1088"/>
    <lineage>
        <taxon>Bacteria</taxon>
        <taxon>Pseudomonadati</taxon>
        <taxon>Pseudomonadota</taxon>
        <taxon>Alphaproteobacteria</taxon>
        <taxon>Rhodospirillales</taxon>
        <taxon>Rhodovibrionaceae</taxon>
        <taxon>Rhodovibrio</taxon>
    </lineage>
</organism>
<evidence type="ECO:0000313" key="1">
    <source>
        <dbReference type="EMBL" id="MBK1669034.1"/>
    </source>
</evidence>
<sequence length="153" mass="16379">MAFGRTCPCAARRSGGWPDRVHFQRVVAPSRASLGRTTIRIQADSGRVDDCVRLVFVEAVAFEFFAQFTGPAFVGDVDLERCGPASSGGSLHQDVEALVVVGSAEQVLDRPVSGDTTSVSRANGWQDGIVTPLSSGFRHWGRSGARHFADAFP</sequence>
<protein>
    <submittedName>
        <fullName evidence="1">Uncharacterized protein</fullName>
    </submittedName>
</protein>
<accession>A0ABS1DGR7</accession>
<reference evidence="1 2" key="1">
    <citation type="journal article" date="2020" name="Microorganisms">
        <title>Osmotic Adaptation and Compatible Solute Biosynthesis of Phototrophic Bacteria as Revealed from Genome Analyses.</title>
        <authorList>
            <person name="Imhoff J.F."/>
            <person name="Rahn T."/>
            <person name="Kunzel S."/>
            <person name="Keller A."/>
            <person name="Neulinger S.C."/>
        </authorList>
    </citation>
    <scope>NUCLEOTIDE SEQUENCE [LARGE SCALE GENOMIC DNA]</scope>
    <source>
        <strain evidence="1 2">DSM 9895</strain>
    </source>
</reference>
<name>A0ABS1DGR7_9PROT</name>